<feature type="region of interest" description="Disordered" evidence="1">
    <location>
        <begin position="1"/>
        <end position="26"/>
    </location>
</feature>
<feature type="compositionally biased region" description="Basic and acidic residues" evidence="1">
    <location>
        <begin position="120"/>
        <end position="132"/>
    </location>
</feature>
<dbReference type="OrthoDB" id="5427517at2759"/>
<reference evidence="2" key="1">
    <citation type="journal article" date="2021" name="J Fungi (Basel)">
        <title>Virulence traits and population genomics of the black yeast Aureobasidium melanogenum.</title>
        <authorList>
            <person name="Cernosa A."/>
            <person name="Sun X."/>
            <person name="Gostincar C."/>
            <person name="Fang C."/>
            <person name="Gunde-Cimerman N."/>
            <person name="Song Z."/>
        </authorList>
    </citation>
    <scope>NUCLEOTIDE SEQUENCE</scope>
    <source>
        <strain evidence="2">EXF-8016</strain>
    </source>
</reference>
<feature type="non-terminal residue" evidence="2">
    <location>
        <position position="1"/>
    </location>
</feature>
<dbReference type="Proteomes" id="UP000767238">
    <property type="component" value="Unassembled WGS sequence"/>
</dbReference>
<accession>A0A9P8GF74</accession>
<dbReference type="AlphaFoldDB" id="A0A9P8GF74"/>
<reference evidence="2" key="2">
    <citation type="submission" date="2021-08" db="EMBL/GenBank/DDBJ databases">
        <authorList>
            <person name="Gostincar C."/>
            <person name="Sun X."/>
            <person name="Song Z."/>
            <person name="Gunde-Cimerman N."/>
        </authorList>
    </citation>
    <scope>NUCLEOTIDE SEQUENCE</scope>
    <source>
        <strain evidence="2">EXF-8016</strain>
    </source>
</reference>
<feature type="region of interest" description="Disordered" evidence="1">
    <location>
        <begin position="110"/>
        <end position="159"/>
    </location>
</feature>
<evidence type="ECO:0000313" key="2">
    <source>
        <dbReference type="EMBL" id="KAH0221632.1"/>
    </source>
</evidence>
<feature type="compositionally biased region" description="Polar residues" evidence="1">
    <location>
        <begin position="110"/>
        <end position="119"/>
    </location>
</feature>
<feature type="region of interest" description="Disordered" evidence="1">
    <location>
        <begin position="76"/>
        <end position="98"/>
    </location>
</feature>
<evidence type="ECO:0000256" key="1">
    <source>
        <dbReference type="SAM" id="MobiDB-lite"/>
    </source>
</evidence>
<dbReference type="EMBL" id="JAHFYH010000031">
    <property type="protein sequence ID" value="KAH0221632.1"/>
    <property type="molecule type" value="Genomic_DNA"/>
</dbReference>
<comment type="caution">
    <text evidence="2">The sequence shown here is derived from an EMBL/GenBank/DDBJ whole genome shotgun (WGS) entry which is preliminary data.</text>
</comment>
<name>A0A9P8GF74_AURME</name>
<protein>
    <submittedName>
        <fullName evidence="2">Uncharacterized protein</fullName>
    </submittedName>
</protein>
<gene>
    <name evidence="2" type="ORF">KCV03_g4941</name>
</gene>
<feature type="compositionally biased region" description="Acidic residues" evidence="1">
    <location>
        <begin position="133"/>
        <end position="145"/>
    </location>
</feature>
<proteinExistence type="predicted"/>
<sequence>MMSSRRKVFIIDDEEPPKDGDLGNTNEHQLQRLVRELDEARSSIGYLQVDLSSSQAEVARLQAEVARLQPENARLRAQSQVGPPENAIQDNRCHPSSSINVRRCSMQINDSDQDTVSGDHQSDPINERRLDSGEEDEEDSMDDLDSQSQSSSDYSAPKVTEERLAEIDKCILSLIPSRQDVLATAEQWDMPQGEVDAFLQNALSVSNIIPVSADDTTWEPPNKKVLREPFESKYLSERADGLNEYIEALHDPSLRDLIGLLAKMYKNGTQQQFDDDSLTSGIHCLLCQMHGPILRAVVEGNIAQQYFSDAKIRLVLDCLSHESATLRIRPGVHCTTIGDRDSGEFLSFIEVCQVLDTMSLYVEAQDQELVCKLDRIFSPKHSIDPLRYVPDPRASGQITKFVESTRERCTKMVSTASLDLPLPSSILEFEFAIDLEDRMEAHRLHQKSNYILNLFHTCCEHLFPGKFCLHQFVVFLCQDPMQASLAEAVFRLLGQDSIDTGAGFCHWPPGLNVLPDSIKSSIDWPEFSNWSLKNTPFLKNRKVFKEHMNLARMVAQAECRYYEDLARDIEEKSEEARTSRVQDKLAAVKEFDEGMDDLVESLEAGIRAMLEERQARQN</sequence>
<evidence type="ECO:0000313" key="3">
    <source>
        <dbReference type="Proteomes" id="UP000767238"/>
    </source>
</evidence>
<organism evidence="2 3">
    <name type="scientific">Aureobasidium melanogenum</name>
    <name type="common">Aureobasidium pullulans var. melanogenum</name>
    <dbReference type="NCBI Taxonomy" id="46634"/>
    <lineage>
        <taxon>Eukaryota</taxon>
        <taxon>Fungi</taxon>
        <taxon>Dikarya</taxon>
        <taxon>Ascomycota</taxon>
        <taxon>Pezizomycotina</taxon>
        <taxon>Dothideomycetes</taxon>
        <taxon>Dothideomycetidae</taxon>
        <taxon>Dothideales</taxon>
        <taxon>Saccotheciaceae</taxon>
        <taxon>Aureobasidium</taxon>
    </lineage>
</organism>